<feature type="region of interest" description="Disordered" evidence="5">
    <location>
        <begin position="27"/>
        <end position="48"/>
    </location>
</feature>
<dbReference type="Proteomes" id="UP001165060">
    <property type="component" value="Unassembled WGS sequence"/>
</dbReference>
<evidence type="ECO:0000259" key="6">
    <source>
        <dbReference type="PROSITE" id="PS50016"/>
    </source>
</evidence>
<feature type="compositionally biased region" description="Low complexity" evidence="5">
    <location>
        <begin position="127"/>
        <end position="136"/>
    </location>
</feature>
<keyword evidence="3" id="KW-0862">Zinc</keyword>
<reference evidence="7 8" key="1">
    <citation type="journal article" date="2023" name="Commun. Biol.">
        <title>Genome analysis of Parmales, the sister group of diatoms, reveals the evolutionary specialization of diatoms from phago-mixotrophs to photoautotrophs.</title>
        <authorList>
            <person name="Ban H."/>
            <person name="Sato S."/>
            <person name="Yoshikawa S."/>
            <person name="Yamada K."/>
            <person name="Nakamura Y."/>
            <person name="Ichinomiya M."/>
            <person name="Sato N."/>
            <person name="Blanc-Mathieu R."/>
            <person name="Endo H."/>
            <person name="Kuwata A."/>
            <person name="Ogata H."/>
        </authorList>
    </citation>
    <scope>NUCLEOTIDE SEQUENCE [LARGE SCALE GENOMIC DNA]</scope>
</reference>
<feature type="compositionally biased region" description="Low complexity" evidence="5">
    <location>
        <begin position="33"/>
        <end position="48"/>
    </location>
</feature>
<dbReference type="InterPro" id="IPR013083">
    <property type="entry name" value="Znf_RING/FYVE/PHD"/>
</dbReference>
<protein>
    <recommendedName>
        <fullName evidence="6">PHD-type domain-containing protein</fullName>
    </recommendedName>
</protein>
<keyword evidence="1" id="KW-0479">Metal-binding</keyword>
<dbReference type="InterPro" id="IPR001965">
    <property type="entry name" value="Znf_PHD"/>
</dbReference>
<proteinExistence type="predicted"/>
<organism evidence="7 8">
    <name type="scientific">Tetraparma gracilis</name>
    <dbReference type="NCBI Taxonomy" id="2962635"/>
    <lineage>
        <taxon>Eukaryota</taxon>
        <taxon>Sar</taxon>
        <taxon>Stramenopiles</taxon>
        <taxon>Ochrophyta</taxon>
        <taxon>Bolidophyceae</taxon>
        <taxon>Parmales</taxon>
        <taxon>Triparmaceae</taxon>
        <taxon>Tetraparma</taxon>
    </lineage>
</organism>
<evidence type="ECO:0000256" key="1">
    <source>
        <dbReference type="ARBA" id="ARBA00022723"/>
    </source>
</evidence>
<dbReference type="PANTHER" id="PTHR48125">
    <property type="entry name" value="LP07818P1"/>
    <property type="match status" value="1"/>
</dbReference>
<sequence>MSTPSAAVCLIPPSLNPPRRFLVTKFPLPQAADSDSSTGSPDTPLVDHTPLVDLLVDLPPGPKPGERALVVRVAENNAENNAEGNAGAEVQAAPGWAARVQAADAYARAKLPLPRSAVSPPSPPPAAAAAKGGPAPSKRLLRMADCIVRNLPFDHSFGSDGDDDDDDDDAGSPPPQDGSDDECALCGGAGTLLCCDTCPHSFHAKCLVERELATVEEVEGDGAWSCMDCVNHPGENERLSAKLLPASALLSLLPLDSHSLASGALDAKPGFDFVLSFPDEPAEDAAAPSSPKKPSSPARAPPPPPFQPPSEEECCARAFYSVVLPELLCNRGWLETSTGGLLSPSDPDCPRHPRACYANIGEFIEAGEMPVDLAGRYEAIKRLVRLGGAREKKRGKKGAAAAASASLFGSPGKKRKGGEEEKGEEGEGEKPAWQKVSRVGADYQVPELPAAGGGFLSDSPDERAENEQVWDPARAEAGEDGGEEAFQLLSETPSRHQEKVMCCIHDCEYDVGKARRLLQAAPPPPQAAAETPAEADAGDAEEGEFWDAKERARFHALIMEHDKDLRKLDPDPETLKWSCFKCFADKISTCVEAMGAAQDEPPAQEEGAGKAAEGGAGVEAKRAAMDDLVKYAKKSRIAVWD</sequence>
<feature type="region of interest" description="Disordered" evidence="5">
    <location>
        <begin position="114"/>
        <end position="136"/>
    </location>
</feature>
<evidence type="ECO:0000256" key="2">
    <source>
        <dbReference type="ARBA" id="ARBA00022771"/>
    </source>
</evidence>
<dbReference type="Pfam" id="PF00628">
    <property type="entry name" value="PHD"/>
    <property type="match status" value="1"/>
</dbReference>
<keyword evidence="8" id="KW-1185">Reference proteome</keyword>
<dbReference type="EMBL" id="BRYB01003465">
    <property type="protein sequence ID" value="GMI37164.1"/>
    <property type="molecule type" value="Genomic_DNA"/>
</dbReference>
<dbReference type="InterPro" id="IPR019787">
    <property type="entry name" value="Znf_PHD-finger"/>
</dbReference>
<evidence type="ECO:0000313" key="8">
    <source>
        <dbReference type="Proteomes" id="UP001165060"/>
    </source>
</evidence>
<feature type="region of interest" description="Disordered" evidence="5">
    <location>
        <begin position="155"/>
        <end position="180"/>
    </location>
</feature>
<gene>
    <name evidence="7" type="ORF">TeGR_g10316</name>
</gene>
<dbReference type="PANTHER" id="PTHR48125:SF10">
    <property type="entry name" value="OS12G0136300 PROTEIN"/>
    <property type="match status" value="1"/>
</dbReference>
<dbReference type="PROSITE" id="PS50016">
    <property type="entry name" value="ZF_PHD_2"/>
    <property type="match status" value="1"/>
</dbReference>
<feature type="compositionally biased region" description="Pro residues" evidence="5">
    <location>
        <begin position="299"/>
        <end position="308"/>
    </location>
</feature>
<feature type="compositionally biased region" description="Low complexity" evidence="5">
    <location>
        <begin position="282"/>
        <end position="298"/>
    </location>
</feature>
<dbReference type="SMART" id="SM00249">
    <property type="entry name" value="PHD"/>
    <property type="match status" value="1"/>
</dbReference>
<evidence type="ECO:0000256" key="5">
    <source>
        <dbReference type="SAM" id="MobiDB-lite"/>
    </source>
</evidence>
<feature type="region of interest" description="Disordered" evidence="5">
    <location>
        <begin position="447"/>
        <end position="468"/>
    </location>
</feature>
<feature type="region of interest" description="Disordered" evidence="5">
    <location>
        <begin position="521"/>
        <end position="542"/>
    </location>
</feature>
<feature type="region of interest" description="Disordered" evidence="5">
    <location>
        <begin position="282"/>
        <end position="309"/>
    </location>
</feature>
<feature type="compositionally biased region" description="Low complexity" evidence="5">
    <location>
        <begin position="600"/>
        <end position="611"/>
    </location>
</feature>
<feature type="region of interest" description="Disordered" evidence="5">
    <location>
        <begin position="391"/>
        <end position="435"/>
    </location>
</feature>
<dbReference type="InterPro" id="IPR011011">
    <property type="entry name" value="Znf_FYVE_PHD"/>
</dbReference>
<feature type="region of interest" description="Disordered" evidence="5">
    <location>
        <begin position="597"/>
        <end position="619"/>
    </location>
</feature>
<comment type="caution">
    <text evidence="7">The sequence shown here is derived from an EMBL/GenBank/DDBJ whole genome shotgun (WGS) entry which is preliminary data.</text>
</comment>
<keyword evidence="2 4" id="KW-0863">Zinc-finger</keyword>
<dbReference type="SUPFAM" id="SSF57903">
    <property type="entry name" value="FYVE/PHD zinc finger"/>
    <property type="match status" value="1"/>
</dbReference>
<evidence type="ECO:0000313" key="7">
    <source>
        <dbReference type="EMBL" id="GMI37164.1"/>
    </source>
</evidence>
<dbReference type="Gene3D" id="3.30.40.10">
    <property type="entry name" value="Zinc/RING finger domain, C3HC4 (zinc finger)"/>
    <property type="match status" value="1"/>
</dbReference>
<evidence type="ECO:0000256" key="4">
    <source>
        <dbReference type="PROSITE-ProRule" id="PRU00146"/>
    </source>
</evidence>
<dbReference type="InterPro" id="IPR019786">
    <property type="entry name" value="Zinc_finger_PHD-type_CS"/>
</dbReference>
<accession>A0ABQ6N0A1</accession>
<feature type="compositionally biased region" description="Acidic residues" evidence="5">
    <location>
        <begin position="160"/>
        <end position="170"/>
    </location>
</feature>
<name>A0ABQ6N0A1_9STRA</name>
<feature type="domain" description="PHD-type" evidence="6">
    <location>
        <begin position="180"/>
        <end position="232"/>
    </location>
</feature>
<dbReference type="PROSITE" id="PS01359">
    <property type="entry name" value="ZF_PHD_1"/>
    <property type="match status" value="1"/>
</dbReference>
<evidence type="ECO:0000256" key="3">
    <source>
        <dbReference type="ARBA" id="ARBA00022833"/>
    </source>
</evidence>